<dbReference type="Pfam" id="PF02133">
    <property type="entry name" value="Transp_cyt_pur"/>
    <property type="match status" value="1"/>
</dbReference>
<evidence type="ECO:0000256" key="1">
    <source>
        <dbReference type="ARBA" id="ARBA00004141"/>
    </source>
</evidence>
<organism evidence="9 10">
    <name type="scientific">Pseudobacillus wudalianchiensis</name>
    <dbReference type="NCBI Taxonomy" id="1743143"/>
    <lineage>
        <taxon>Bacteria</taxon>
        <taxon>Bacillati</taxon>
        <taxon>Bacillota</taxon>
        <taxon>Bacilli</taxon>
        <taxon>Bacillales</taxon>
        <taxon>Bacillaceae</taxon>
        <taxon>Pseudobacillus</taxon>
    </lineage>
</organism>
<dbReference type="Proteomes" id="UP000092578">
    <property type="component" value="Unassembled WGS sequence"/>
</dbReference>
<feature type="transmembrane region" description="Helical" evidence="8">
    <location>
        <begin position="136"/>
        <end position="154"/>
    </location>
</feature>
<evidence type="ECO:0000313" key="10">
    <source>
        <dbReference type="Proteomes" id="UP000092578"/>
    </source>
</evidence>
<keyword evidence="3 7" id="KW-0813">Transport</keyword>
<feature type="transmembrane region" description="Helical" evidence="8">
    <location>
        <begin position="58"/>
        <end position="77"/>
    </location>
</feature>
<dbReference type="AlphaFoldDB" id="A0A1B9ATI1"/>
<evidence type="ECO:0000256" key="8">
    <source>
        <dbReference type="SAM" id="Phobius"/>
    </source>
</evidence>
<comment type="caution">
    <text evidence="9">The sequence shown here is derived from an EMBL/GenBank/DDBJ whole genome shotgun (WGS) entry which is preliminary data.</text>
</comment>
<evidence type="ECO:0000256" key="3">
    <source>
        <dbReference type="ARBA" id="ARBA00022448"/>
    </source>
</evidence>
<keyword evidence="10" id="KW-1185">Reference proteome</keyword>
<evidence type="ECO:0000256" key="7">
    <source>
        <dbReference type="PIRNR" id="PIRNR002744"/>
    </source>
</evidence>
<name>A0A1B9ATI1_9BACI</name>
<dbReference type="InterPro" id="IPR026030">
    <property type="entry name" value="Pur-cyt_permease_Fcy2/21/22"/>
</dbReference>
<reference evidence="10" key="1">
    <citation type="submission" date="2016-05" db="EMBL/GenBank/DDBJ databases">
        <authorList>
            <person name="Liu B."/>
            <person name="Wang J."/>
            <person name="Zhu Y."/>
            <person name="Liu G."/>
            <person name="Chen Q."/>
            <person name="Chen Z."/>
            <person name="Lan J."/>
            <person name="Che J."/>
            <person name="Ge C."/>
            <person name="Shi H."/>
            <person name="Pan Z."/>
            <person name="Liu X."/>
        </authorList>
    </citation>
    <scope>NUCLEOTIDE SEQUENCE [LARGE SCALE GENOMIC DNA]</scope>
    <source>
        <strain evidence="10">FJAT-27215</strain>
    </source>
</reference>
<dbReference type="PANTHER" id="PTHR31806">
    <property type="entry name" value="PURINE-CYTOSINE PERMEASE FCY2-RELATED"/>
    <property type="match status" value="1"/>
</dbReference>
<dbReference type="GO" id="GO:0022857">
    <property type="term" value="F:transmembrane transporter activity"/>
    <property type="evidence" value="ECO:0007669"/>
    <property type="project" value="InterPro"/>
</dbReference>
<proteinExistence type="inferred from homology"/>
<feature type="transmembrane region" description="Helical" evidence="8">
    <location>
        <begin position="192"/>
        <end position="213"/>
    </location>
</feature>
<feature type="transmembrane region" description="Helical" evidence="8">
    <location>
        <begin position="166"/>
        <end position="186"/>
    </location>
</feature>
<feature type="transmembrane region" description="Helical" evidence="8">
    <location>
        <begin position="97"/>
        <end position="116"/>
    </location>
</feature>
<dbReference type="CDD" id="cd11484">
    <property type="entry name" value="SLC-NCS1sbd_CobB-like"/>
    <property type="match status" value="1"/>
</dbReference>
<keyword evidence="5 8" id="KW-1133">Transmembrane helix</keyword>
<evidence type="ECO:0000256" key="2">
    <source>
        <dbReference type="ARBA" id="ARBA00008974"/>
    </source>
</evidence>
<feature type="transmembrane region" description="Helical" evidence="8">
    <location>
        <begin position="234"/>
        <end position="258"/>
    </location>
</feature>
<dbReference type="InterPro" id="IPR001248">
    <property type="entry name" value="Pur-cyt_permease"/>
</dbReference>
<feature type="transmembrane region" description="Helical" evidence="8">
    <location>
        <begin position="420"/>
        <end position="442"/>
    </location>
</feature>
<comment type="subcellular location">
    <subcellularLocation>
        <location evidence="1">Membrane</location>
        <topology evidence="1">Multi-pass membrane protein</topology>
    </subcellularLocation>
</comment>
<feature type="transmembrane region" description="Helical" evidence="8">
    <location>
        <begin position="346"/>
        <end position="368"/>
    </location>
</feature>
<dbReference type="RefSeq" id="WP_065410653.1">
    <property type="nucleotide sequence ID" value="NZ_MAYT01000023.1"/>
</dbReference>
<protein>
    <submittedName>
        <fullName evidence="9">Thiamine permease</fullName>
    </submittedName>
</protein>
<dbReference type="Gene3D" id="1.10.4160.10">
    <property type="entry name" value="Hydantoin permease"/>
    <property type="match status" value="1"/>
</dbReference>
<evidence type="ECO:0000256" key="4">
    <source>
        <dbReference type="ARBA" id="ARBA00022692"/>
    </source>
</evidence>
<feature type="transmembrane region" description="Helical" evidence="8">
    <location>
        <begin position="30"/>
        <end position="52"/>
    </location>
</feature>
<sequence length="458" mass="50223">MSENHRSNSIEQKSYEYISLEERRGNPKELFFVWFAANTVSTTLITGALAVIIGLNFWWASLSIILGHGIGAAVMALHSAQGPKLGIPQVMQSRAQFGYFGVILPMLIIFTMYLGYGASNTVLVGQGIYETLGINLNVTVIISLIPMVLLAIYGQGLIQKSMKLYTISYTVIFLVLTLLVVSQVSMEMLNRGGFSLSQFILATSISVTWQITYGPYVSDHSRYMHPTESKKTFIYTYLGSFLSSVWLMLLGAALASMVADGNVMAQIKEMGHGAGTAIVILLSLGLIVINSLNIYGAGIIVLSIASNFFKFATTIKIRVLTSAMVGILLALAATVGAGNFMSNFQIYLGFILFFIVPWSVINLTDFYVLGRQKHAPEEFMNKNGAFGKLRVSSLAIYLLTVCCQIPFINNGIYQGPVSKMLNGLDIAWLVGIVVAFGLYYNFEKVKNKTESKPIKEVV</sequence>
<keyword evidence="6 7" id="KW-0472">Membrane</keyword>
<dbReference type="GO" id="GO:0005886">
    <property type="term" value="C:plasma membrane"/>
    <property type="evidence" value="ECO:0007669"/>
    <property type="project" value="TreeGrafter"/>
</dbReference>
<dbReference type="PANTHER" id="PTHR31806:SF1">
    <property type="entry name" value="PURINE-CYTOSINE PERMEASE FCY2-RELATED"/>
    <property type="match status" value="1"/>
</dbReference>
<feature type="transmembrane region" description="Helical" evidence="8">
    <location>
        <begin position="317"/>
        <end position="340"/>
    </location>
</feature>
<evidence type="ECO:0000256" key="6">
    <source>
        <dbReference type="ARBA" id="ARBA00023136"/>
    </source>
</evidence>
<gene>
    <name evidence="9" type="ORF">A8F95_08075</name>
</gene>
<evidence type="ECO:0000313" key="9">
    <source>
        <dbReference type="EMBL" id="OCA87206.1"/>
    </source>
</evidence>
<feature type="transmembrane region" description="Helical" evidence="8">
    <location>
        <begin position="389"/>
        <end position="408"/>
    </location>
</feature>
<feature type="transmembrane region" description="Helical" evidence="8">
    <location>
        <begin position="278"/>
        <end position="305"/>
    </location>
</feature>
<dbReference type="PIRSF" id="PIRSF002744">
    <property type="entry name" value="Pur-cyt_permease"/>
    <property type="match status" value="1"/>
</dbReference>
<keyword evidence="4 8" id="KW-0812">Transmembrane</keyword>
<evidence type="ECO:0000256" key="5">
    <source>
        <dbReference type="ARBA" id="ARBA00022989"/>
    </source>
</evidence>
<comment type="similarity">
    <text evidence="2 7">Belongs to the purine-cytosine permease (2.A.39) family.</text>
</comment>
<accession>A0A1B9ATI1</accession>
<dbReference type="EMBL" id="MAYT01000023">
    <property type="protein sequence ID" value="OCA87206.1"/>
    <property type="molecule type" value="Genomic_DNA"/>
</dbReference>